<dbReference type="SMART" id="SM00530">
    <property type="entry name" value="HTH_XRE"/>
    <property type="match status" value="1"/>
</dbReference>
<sequence>MTRLSEPVRPSIFPLQQTIAAGTSIAPTSPVVVDLPATPSAPAATLTAPPVPPSVIAARLRWFRTERGLRLEDVAKRAGYTKGFLSKIEHGKASPPMATLLRVAAALGVEADVLFAPDVGVAPDATVHTESGVGVAVRDDTAGPGRALLALAANRHHKLMEPFVVTLEPGQASAERRLTYPGEEFVFVLEGEVDYAVGDETFTLRPGDGLYFNATRPHAAVPRGGVRARMVRVFCASPSRRQRGPEGNDFEPVKIPG</sequence>
<dbReference type="GO" id="GO:0003700">
    <property type="term" value="F:DNA-binding transcription factor activity"/>
    <property type="evidence" value="ECO:0007669"/>
    <property type="project" value="TreeGrafter"/>
</dbReference>
<dbReference type="SUPFAM" id="SSF47413">
    <property type="entry name" value="lambda repressor-like DNA-binding domains"/>
    <property type="match status" value="1"/>
</dbReference>
<evidence type="ECO:0000313" key="3">
    <source>
        <dbReference type="EMBL" id="CAA9440370.1"/>
    </source>
</evidence>
<dbReference type="GO" id="GO:0003677">
    <property type="term" value="F:DNA binding"/>
    <property type="evidence" value="ECO:0007669"/>
    <property type="project" value="UniProtKB-KW"/>
</dbReference>
<name>A0A6J4QBY8_9BACT</name>
<dbReference type="SUPFAM" id="SSF51182">
    <property type="entry name" value="RmlC-like cupins"/>
    <property type="match status" value="1"/>
</dbReference>
<reference evidence="3" key="1">
    <citation type="submission" date="2020-02" db="EMBL/GenBank/DDBJ databases">
        <authorList>
            <person name="Meier V. D."/>
        </authorList>
    </citation>
    <scope>NUCLEOTIDE SEQUENCE</scope>
    <source>
        <strain evidence="3">AVDCRST_MAG64</strain>
    </source>
</reference>
<dbReference type="InterPro" id="IPR013096">
    <property type="entry name" value="Cupin_2"/>
</dbReference>
<proteinExistence type="predicted"/>
<dbReference type="InterPro" id="IPR050807">
    <property type="entry name" value="TransReg_Diox_bact_type"/>
</dbReference>
<dbReference type="CDD" id="cd00093">
    <property type="entry name" value="HTH_XRE"/>
    <property type="match status" value="1"/>
</dbReference>
<dbReference type="Gene3D" id="2.60.120.10">
    <property type="entry name" value="Jelly Rolls"/>
    <property type="match status" value="1"/>
</dbReference>
<protein>
    <recommendedName>
        <fullName evidence="2">HTH cro/C1-type domain-containing protein</fullName>
    </recommendedName>
</protein>
<dbReference type="GO" id="GO:0005829">
    <property type="term" value="C:cytosol"/>
    <property type="evidence" value="ECO:0007669"/>
    <property type="project" value="TreeGrafter"/>
</dbReference>
<feature type="domain" description="HTH cro/C1-type" evidence="2">
    <location>
        <begin position="60"/>
        <end position="114"/>
    </location>
</feature>
<dbReference type="Pfam" id="PF07883">
    <property type="entry name" value="Cupin_2"/>
    <property type="match status" value="1"/>
</dbReference>
<evidence type="ECO:0000256" key="1">
    <source>
        <dbReference type="ARBA" id="ARBA00023125"/>
    </source>
</evidence>
<dbReference type="PANTHER" id="PTHR46797:SF2">
    <property type="entry name" value="TRANSCRIPTIONAL REGULATOR"/>
    <property type="match status" value="1"/>
</dbReference>
<dbReference type="Pfam" id="PF13560">
    <property type="entry name" value="HTH_31"/>
    <property type="match status" value="1"/>
</dbReference>
<dbReference type="InterPro" id="IPR011051">
    <property type="entry name" value="RmlC_Cupin_sf"/>
</dbReference>
<dbReference type="PROSITE" id="PS50943">
    <property type="entry name" value="HTH_CROC1"/>
    <property type="match status" value="1"/>
</dbReference>
<gene>
    <name evidence="3" type="ORF">AVDCRST_MAG64-4114</name>
</gene>
<dbReference type="PANTHER" id="PTHR46797">
    <property type="entry name" value="HTH-TYPE TRANSCRIPTIONAL REGULATOR"/>
    <property type="match status" value="1"/>
</dbReference>
<dbReference type="AlphaFoldDB" id="A0A6J4QBY8"/>
<accession>A0A6J4QBY8</accession>
<dbReference type="InterPro" id="IPR010982">
    <property type="entry name" value="Lambda_DNA-bd_dom_sf"/>
</dbReference>
<dbReference type="InterPro" id="IPR014710">
    <property type="entry name" value="RmlC-like_jellyroll"/>
</dbReference>
<dbReference type="InterPro" id="IPR001387">
    <property type="entry name" value="Cro/C1-type_HTH"/>
</dbReference>
<organism evidence="3">
    <name type="scientific">uncultured Phycisphaerae bacterium</name>
    <dbReference type="NCBI Taxonomy" id="904963"/>
    <lineage>
        <taxon>Bacteria</taxon>
        <taxon>Pseudomonadati</taxon>
        <taxon>Planctomycetota</taxon>
        <taxon>Phycisphaerae</taxon>
        <taxon>environmental samples</taxon>
    </lineage>
</organism>
<dbReference type="EMBL" id="CADCUQ010000952">
    <property type="protein sequence ID" value="CAA9440370.1"/>
    <property type="molecule type" value="Genomic_DNA"/>
</dbReference>
<dbReference type="Gene3D" id="1.10.260.40">
    <property type="entry name" value="lambda repressor-like DNA-binding domains"/>
    <property type="match status" value="1"/>
</dbReference>
<keyword evidence="1" id="KW-0238">DNA-binding</keyword>
<dbReference type="CDD" id="cd02209">
    <property type="entry name" value="cupin_XRE_C"/>
    <property type="match status" value="1"/>
</dbReference>
<evidence type="ECO:0000259" key="2">
    <source>
        <dbReference type="PROSITE" id="PS50943"/>
    </source>
</evidence>